<dbReference type="InterPro" id="IPR009057">
    <property type="entry name" value="Homeodomain-like_sf"/>
</dbReference>
<proteinExistence type="predicted"/>
<dbReference type="SUPFAM" id="SSF46689">
    <property type="entry name" value="Homeodomain-like"/>
    <property type="match status" value="1"/>
</dbReference>
<sequence length="201" mass="23086">MSIRRERKDALEHRRLILQTAQALFNEHGVRPVSMHQIAKTAGIGQATLYRRYAHKGDLCSDILQDYGHQLMNQVTTYLEEHRQSSAAEKLDGIVDLWIDAIEEKSDLIIAMEAKMACDDHRGNFFHSPMYKFFRNKMSELLTEIMGQDTNQQASADPDLAAHAIICSMSPLGYFHLKQEKGYSTDQMKMGFRNMYRLSAQ</sequence>
<feature type="domain" description="HTH tetR-type" evidence="3">
    <location>
        <begin position="11"/>
        <end position="71"/>
    </location>
</feature>
<name>A0ABV1KM69_9BACL</name>
<dbReference type="InterPro" id="IPR050624">
    <property type="entry name" value="HTH-type_Tx_Regulator"/>
</dbReference>
<evidence type="ECO:0000313" key="5">
    <source>
        <dbReference type="Proteomes" id="UP001493487"/>
    </source>
</evidence>
<dbReference type="RefSeq" id="WP_232182299.1">
    <property type="nucleotide sequence ID" value="NZ_JAIOAP010000001.1"/>
</dbReference>
<comment type="caution">
    <text evidence="4">The sequence shown here is derived from an EMBL/GenBank/DDBJ whole genome shotgun (WGS) entry which is preliminary data.</text>
</comment>
<dbReference type="PANTHER" id="PTHR43479:SF11">
    <property type="entry name" value="ACREF_ENVCD OPERON REPRESSOR-RELATED"/>
    <property type="match status" value="1"/>
</dbReference>
<evidence type="ECO:0000313" key="4">
    <source>
        <dbReference type="EMBL" id="MEQ4481190.1"/>
    </source>
</evidence>
<evidence type="ECO:0000256" key="1">
    <source>
        <dbReference type="ARBA" id="ARBA00023125"/>
    </source>
</evidence>
<evidence type="ECO:0000256" key="2">
    <source>
        <dbReference type="PROSITE-ProRule" id="PRU00335"/>
    </source>
</evidence>
<dbReference type="PROSITE" id="PS50977">
    <property type="entry name" value="HTH_TETR_2"/>
    <property type="match status" value="1"/>
</dbReference>
<evidence type="ECO:0000259" key="3">
    <source>
        <dbReference type="PROSITE" id="PS50977"/>
    </source>
</evidence>
<dbReference type="EMBL" id="JASKHM010000001">
    <property type="protein sequence ID" value="MEQ4481190.1"/>
    <property type="molecule type" value="Genomic_DNA"/>
</dbReference>
<feature type="DNA-binding region" description="H-T-H motif" evidence="2">
    <location>
        <begin position="34"/>
        <end position="53"/>
    </location>
</feature>
<gene>
    <name evidence="4" type="ORF">QJS35_02150</name>
</gene>
<dbReference type="Gene3D" id="1.10.357.10">
    <property type="entry name" value="Tetracycline Repressor, domain 2"/>
    <property type="match status" value="1"/>
</dbReference>
<protein>
    <submittedName>
        <fullName evidence="4">TetR/AcrR family transcriptional regulator</fullName>
    </submittedName>
</protein>
<accession>A0ABV1KM69</accession>
<organism evidence="4 5">
    <name type="scientific">Cohnella silvisoli</name>
    <dbReference type="NCBI Taxonomy" id="2873699"/>
    <lineage>
        <taxon>Bacteria</taxon>
        <taxon>Bacillati</taxon>
        <taxon>Bacillota</taxon>
        <taxon>Bacilli</taxon>
        <taxon>Bacillales</taxon>
        <taxon>Paenibacillaceae</taxon>
        <taxon>Cohnella</taxon>
    </lineage>
</organism>
<dbReference type="PANTHER" id="PTHR43479">
    <property type="entry name" value="ACREF/ENVCD OPERON REPRESSOR-RELATED"/>
    <property type="match status" value="1"/>
</dbReference>
<reference evidence="4 5" key="1">
    <citation type="journal article" date="2023" name="Genome Announc.">
        <title>Pan-Genome Analyses of the Genus Cohnella and Proposal of the Novel Species Cohnella silvisoli sp. nov., Isolated from Forest Soil.</title>
        <authorList>
            <person name="Wang C."/>
            <person name="Mao L."/>
            <person name="Bao G."/>
            <person name="Zhu H."/>
        </authorList>
    </citation>
    <scope>NUCLEOTIDE SEQUENCE [LARGE SCALE GENOMIC DNA]</scope>
    <source>
        <strain evidence="4 5">NL03-T5-1</strain>
    </source>
</reference>
<dbReference type="PRINTS" id="PR00455">
    <property type="entry name" value="HTHTETR"/>
</dbReference>
<dbReference type="Pfam" id="PF00440">
    <property type="entry name" value="TetR_N"/>
    <property type="match status" value="1"/>
</dbReference>
<dbReference type="Proteomes" id="UP001493487">
    <property type="component" value="Unassembled WGS sequence"/>
</dbReference>
<dbReference type="InterPro" id="IPR001647">
    <property type="entry name" value="HTH_TetR"/>
</dbReference>
<keyword evidence="1 2" id="KW-0238">DNA-binding</keyword>
<keyword evidence="5" id="KW-1185">Reference proteome</keyword>